<protein>
    <submittedName>
        <fullName evidence="1">Uncharacterized protein</fullName>
    </submittedName>
</protein>
<accession>A0AAV5HUC0</accession>
<dbReference type="AlphaFoldDB" id="A0AAV5HUC0"/>
<name>A0AAV5HUC0_9ROSI</name>
<proteinExistence type="predicted"/>
<dbReference type="EMBL" id="BPVZ01000004">
    <property type="protein sequence ID" value="GKU90911.1"/>
    <property type="molecule type" value="Genomic_DNA"/>
</dbReference>
<organism evidence="1 2">
    <name type="scientific">Rubroshorea leprosula</name>
    <dbReference type="NCBI Taxonomy" id="152421"/>
    <lineage>
        <taxon>Eukaryota</taxon>
        <taxon>Viridiplantae</taxon>
        <taxon>Streptophyta</taxon>
        <taxon>Embryophyta</taxon>
        <taxon>Tracheophyta</taxon>
        <taxon>Spermatophyta</taxon>
        <taxon>Magnoliopsida</taxon>
        <taxon>eudicotyledons</taxon>
        <taxon>Gunneridae</taxon>
        <taxon>Pentapetalae</taxon>
        <taxon>rosids</taxon>
        <taxon>malvids</taxon>
        <taxon>Malvales</taxon>
        <taxon>Dipterocarpaceae</taxon>
        <taxon>Rubroshorea</taxon>
    </lineage>
</organism>
<dbReference type="Proteomes" id="UP001054252">
    <property type="component" value="Unassembled WGS sequence"/>
</dbReference>
<gene>
    <name evidence="1" type="ORF">SLEP1_g4855</name>
</gene>
<evidence type="ECO:0000313" key="1">
    <source>
        <dbReference type="EMBL" id="GKU90911.1"/>
    </source>
</evidence>
<keyword evidence="2" id="KW-1185">Reference proteome</keyword>
<comment type="caution">
    <text evidence="1">The sequence shown here is derived from an EMBL/GenBank/DDBJ whole genome shotgun (WGS) entry which is preliminary data.</text>
</comment>
<evidence type="ECO:0000313" key="2">
    <source>
        <dbReference type="Proteomes" id="UP001054252"/>
    </source>
</evidence>
<sequence length="173" mass="19577">MGYPTPAEGSARSHPFLGTEGADPKLNMVLNEFEIGVLEQEIIVDDRPFRKDTEKVNQTLCVLANVSANHIAPCVWIEYGKIDVGVGKVAVPVSAFSGSYRTQDGHLNRQVLVHGLELATEERMYRCQECLKVLGWHGWDGEGRCNDRLEQLTEQWNVARQKRQVEEKKMLRV</sequence>
<reference evidence="1 2" key="1">
    <citation type="journal article" date="2021" name="Commun. Biol.">
        <title>The genome of Shorea leprosula (Dipterocarpaceae) highlights the ecological relevance of drought in aseasonal tropical rainforests.</title>
        <authorList>
            <person name="Ng K.K.S."/>
            <person name="Kobayashi M.J."/>
            <person name="Fawcett J.A."/>
            <person name="Hatakeyama M."/>
            <person name="Paape T."/>
            <person name="Ng C.H."/>
            <person name="Ang C.C."/>
            <person name="Tnah L.H."/>
            <person name="Lee C.T."/>
            <person name="Nishiyama T."/>
            <person name="Sese J."/>
            <person name="O'Brien M.J."/>
            <person name="Copetti D."/>
            <person name="Mohd Noor M.I."/>
            <person name="Ong R.C."/>
            <person name="Putra M."/>
            <person name="Sireger I.Z."/>
            <person name="Indrioko S."/>
            <person name="Kosugi Y."/>
            <person name="Izuno A."/>
            <person name="Isagi Y."/>
            <person name="Lee S.L."/>
            <person name="Shimizu K.K."/>
        </authorList>
    </citation>
    <scope>NUCLEOTIDE SEQUENCE [LARGE SCALE GENOMIC DNA]</scope>
    <source>
        <strain evidence="1">214</strain>
    </source>
</reference>